<reference evidence="2 3" key="1">
    <citation type="journal article" date="2015" name="Microbiome">
        <title>Genomic resolution of linkages in carbon, nitrogen, and sulfur cycling among widespread estuary sediment bacteria.</title>
        <authorList>
            <person name="Baker B.J."/>
            <person name="Lazar C.S."/>
            <person name="Teske A.P."/>
            <person name="Dick G.J."/>
        </authorList>
    </citation>
    <scope>NUCLEOTIDE SEQUENCE [LARGE SCALE GENOMIC DNA]</scope>
    <source>
        <strain evidence="2">DG_54_3</strain>
    </source>
</reference>
<sequence length="114" mass="12462">MNRQGFTLIELLVVACLFVVAVAGFGYLLKIGTTTIHSGLNLNRAAYVLQAKMEEMRSLPFQHLASQDGSFFAQGAGRVSVTAVLADLLSIQLTLDLDPDKAPLKIYSLRSKYE</sequence>
<dbReference type="NCBIfam" id="TIGR02532">
    <property type="entry name" value="IV_pilin_GFxxxE"/>
    <property type="match status" value="1"/>
</dbReference>
<proteinExistence type="predicted"/>
<dbReference type="Proteomes" id="UP000051861">
    <property type="component" value="Unassembled WGS sequence"/>
</dbReference>
<evidence type="ECO:0000313" key="3">
    <source>
        <dbReference type="Proteomes" id="UP000051861"/>
    </source>
</evidence>
<evidence type="ECO:0000313" key="2">
    <source>
        <dbReference type="EMBL" id="KPJ66706.1"/>
    </source>
</evidence>
<organism evidence="2 3">
    <name type="scientific">candidate division WOR-1 bacterium DG_54_3</name>
    <dbReference type="NCBI Taxonomy" id="1703775"/>
    <lineage>
        <taxon>Bacteria</taxon>
        <taxon>Bacillati</taxon>
        <taxon>Saganbacteria</taxon>
    </lineage>
</organism>
<keyword evidence="1" id="KW-0812">Transmembrane</keyword>
<name>A0A0S7XW61_UNCSA</name>
<evidence type="ECO:0000256" key="1">
    <source>
        <dbReference type="SAM" id="Phobius"/>
    </source>
</evidence>
<accession>A0A0S7XW61</accession>
<dbReference type="EMBL" id="LIZX01000074">
    <property type="protein sequence ID" value="KPJ66706.1"/>
    <property type="molecule type" value="Genomic_DNA"/>
</dbReference>
<keyword evidence="1" id="KW-0472">Membrane</keyword>
<evidence type="ECO:0008006" key="4">
    <source>
        <dbReference type="Google" id="ProtNLM"/>
    </source>
</evidence>
<protein>
    <recommendedName>
        <fullName evidence="4">Type II secretion system protein GspI C-terminal domain-containing protein</fullName>
    </recommendedName>
</protein>
<keyword evidence="1" id="KW-1133">Transmembrane helix</keyword>
<dbReference type="Pfam" id="PF07963">
    <property type="entry name" value="N_methyl"/>
    <property type="match status" value="1"/>
</dbReference>
<feature type="transmembrane region" description="Helical" evidence="1">
    <location>
        <begin position="6"/>
        <end position="29"/>
    </location>
</feature>
<gene>
    <name evidence="2" type="ORF">AMJ44_08015</name>
</gene>
<comment type="caution">
    <text evidence="2">The sequence shown here is derived from an EMBL/GenBank/DDBJ whole genome shotgun (WGS) entry which is preliminary data.</text>
</comment>
<dbReference type="AlphaFoldDB" id="A0A0S7XW61"/>
<dbReference type="InterPro" id="IPR012902">
    <property type="entry name" value="N_methyl_site"/>
</dbReference>